<reference evidence="3" key="1">
    <citation type="journal article" date="2015" name="Nature">
        <title>Complex archaea that bridge the gap between prokaryotes and eukaryotes.</title>
        <authorList>
            <person name="Spang A."/>
            <person name="Saw J.H."/>
            <person name="Jorgensen S.L."/>
            <person name="Zaremba-Niedzwiedzka K."/>
            <person name="Martijn J."/>
            <person name="Lind A.E."/>
            <person name="van Eijk R."/>
            <person name="Schleper C."/>
            <person name="Guy L."/>
            <person name="Ettema T.J."/>
        </authorList>
    </citation>
    <scope>NUCLEOTIDE SEQUENCE</scope>
</reference>
<feature type="domain" description="Xylose isomerase-like TIM barrel" evidence="2">
    <location>
        <begin position="20"/>
        <end position="251"/>
    </location>
</feature>
<evidence type="ECO:0000256" key="1">
    <source>
        <dbReference type="ARBA" id="ARBA00023235"/>
    </source>
</evidence>
<proteinExistence type="predicted"/>
<sequence length="265" mass="30348">MKLSICIETIFREVPFLQRVEEVRKMGFSAFEFWGWEDKDIERLEKRKRENQLEIAIFSGNRKSALVDPTNREKSIQEIKAAIKVARKIGCDNLMILTDSLDEKGEVIPLAHSLTPQQKYINVIDTLIDLTRIAEKEKITLMLEPLNTLVDHRGYYLDSSKVGFNIISQVGSESLKLLYDVYHMGIMGDKVIEAIRTHIDKIGYVHIADVPGRGEPGTGEIDFYKIRNVLEELGYSGFVGFEFFPSTTSWEAVKKAKAIFDKKLR</sequence>
<gene>
    <name evidence="3" type="ORF">LCGC14_3134350</name>
</gene>
<evidence type="ECO:0000313" key="3">
    <source>
        <dbReference type="EMBL" id="KKK49509.1"/>
    </source>
</evidence>
<dbReference type="InterPro" id="IPR036237">
    <property type="entry name" value="Xyl_isomerase-like_sf"/>
</dbReference>
<keyword evidence="1" id="KW-0413">Isomerase</keyword>
<dbReference type="SUPFAM" id="SSF51658">
    <property type="entry name" value="Xylose isomerase-like"/>
    <property type="match status" value="1"/>
</dbReference>
<evidence type="ECO:0000259" key="2">
    <source>
        <dbReference type="Pfam" id="PF01261"/>
    </source>
</evidence>
<dbReference type="InterPro" id="IPR013022">
    <property type="entry name" value="Xyl_isomerase-like_TIM-brl"/>
</dbReference>
<name>A0A0F8Y5T2_9ZZZZ</name>
<dbReference type="Gene3D" id="3.20.20.150">
    <property type="entry name" value="Divalent-metal-dependent TIM barrel enzymes"/>
    <property type="match status" value="1"/>
</dbReference>
<comment type="caution">
    <text evidence="3">The sequence shown here is derived from an EMBL/GenBank/DDBJ whole genome shotgun (WGS) entry which is preliminary data.</text>
</comment>
<dbReference type="Pfam" id="PF01261">
    <property type="entry name" value="AP_endonuc_2"/>
    <property type="match status" value="1"/>
</dbReference>
<dbReference type="GO" id="GO:0016853">
    <property type="term" value="F:isomerase activity"/>
    <property type="evidence" value="ECO:0007669"/>
    <property type="project" value="UniProtKB-KW"/>
</dbReference>
<dbReference type="InterPro" id="IPR026040">
    <property type="entry name" value="HyI-like"/>
</dbReference>
<dbReference type="EMBL" id="LAZR01068505">
    <property type="protein sequence ID" value="KKK49509.1"/>
    <property type="molecule type" value="Genomic_DNA"/>
</dbReference>
<organism evidence="3">
    <name type="scientific">marine sediment metagenome</name>
    <dbReference type="NCBI Taxonomy" id="412755"/>
    <lineage>
        <taxon>unclassified sequences</taxon>
        <taxon>metagenomes</taxon>
        <taxon>ecological metagenomes</taxon>
    </lineage>
</organism>
<dbReference type="InterPro" id="IPR050417">
    <property type="entry name" value="Sugar_Epim/Isomerase"/>
</dbReference>
<protein>
    <recommendedName>
        <fullName evidence="2">Xylose isomerase-like TIM barrel domain-containing protein</fullName>
    </recommendedName>
</protein>
<dbReference type="AlphaFoldDB" id="A0A0F8Y5T2"/>
<dbReference type="PANTHER" id="PTHR43489">
    <property type="entry name" value="ISOMERASE"/>
    <property type="match status" value="1"/>
</dbReference>
<dbReference type="PIRSF" id="PIRSF006241">
    <property type="entry name" value="HyI"/>
    <property type="match status" value="1"/>
</dbReference>
<accession>A0A0F8Y5T2</accession>